<evidence type="ECO:0000313" key="1">
    <source>
        <dbReference type="EMBL" id="EAP88363.1"/>
    </source>
</evidence>
<dbReference type="EMBL" id="CP002046">
    <property type="protein sequence ID" value="EAP88363.1"/>
    <property type="molecule type" value="Genomic_DNA"/>
</dbReference>
<keyword evidence="2" id="KW-1185">Reference proteome</keyword>
<reference evidence="1 2" key="1">
    <citation type="journal article" date="2010" name="J. Bacteriol.">
        <title>The complete genome sequence of Croceibacter atlanticus HTCC2559T.</title>
        <authorList>
            <person name="Oh H.M."/>
            <person name="Kang I."/>
            <person name="Ferriera S."/>
            <person name="Giovannoni S.J."/>
            <person name="Cho J.C."/>
        </authorList>
    </citation>
    <scope>NUCLEOTIDE SEQUENCE [LARGE SCALE GENOMIC DNA]</scope>
    <source>
        <strain evidence="2">ATCC BAA-628 / HTCC2559 / KCTC 12090</strain>
    </source>
</reference>
<dbReference type="Proteomes" id="UP000002297">
    <property type="component" value="Chromosome"/>
</dbReference>
<dbReference type="STRING" id="216432.CA2559_06370"/>
<dbReference type="KEGG" id="cat:CA2559_06370"/>
<accession>A3U7Z6</accession>
<evidence type="ECO:0000313" key="2">
    <source>
        <dbReference type="Proteomes" id="UP000002297"/>
    </source>
</evidence>
<proteinExistence type="predicted"/>
<dbReference type="AlphaFoldDB" id="A3U7Z6"/>
<protein>
    <submittedName>
        <fullName evidence="1">Uncharacterized protein</fullName>
    </submittedName>
</protein>
<name>A3U7Z6_CROAH</name>
<gene>
    <name evidence="1" type="ordered locus">CA2559_06370</name>
</gene>
<dbReference type="RefSeq" id="WP_013187034.1">
    <property type="nucleotide sequence ID" value="NC_014230.1"/>
</dbReference>
<sequence>MEDLKTEYDNLKSKLISVKDLKNIELKLRNKAKTEGLTLTGFFEDYFDLSKDLIEQNLKSECFHYSISKSI</sequence>
<dbReference type="GeneID" id="89453055"/>
<dbReference type="HOGENOM" id="CLU_2733235_0_0_10"/>
<organism evidence="1 2">
    <name type="scientific">Croceibacter atlanticus (strain ATCC BAA-628 / JCM 21780 / CIP 108009 / IAM 15332 / KCTC 12090 / HTCC2559)</name>
    <dbReference type="NCBI Taxonomy" id="216432"/>
    <lineage>
        <taxon>Bacteria</taxon>
        <taxon>Pseudomonadati</taxon>
        <taxon>Bacteroidota</taxon>
        <taxon>Flavobacteriia</taxon>
        <taxon>Flavobacteriales</taxon>
        <taxon>Flavobacteriaceae</taxon>
        <taxon>Croceibacter</taxon>
    </lineage>
</organism>